<dbReference type="Proteomes" id="UP000053766">
    <property type="component" value="Unassembled WGS sequence"/>
</dbReference>
<protein>
    <recommendedName>
        <fullName evidence="3">Peptidase S1 domain-containing protein</fullName>
    </recommendedName>
</protein>
<dbReference type="AlphaFoldDB" id="A0A0D8X9A0"/>
<reference evidence="2" key="2">
    <citation type="journal article" date="2016" name="Sci. Rep.">
        <title>Dictyocaulus viviparus genome, variome and transcriptome elucidate lungworm biology and support future intervention.</title>
        <authorList>
            <person name="McNulty S.N."/>
            <person name="Strube C."/>
            <person name="Rosa B.A."/>
            <person name="Martin J.C."/>
            <person name="Tyagi R."/>
            <person name="Choi Y.J."/>
            <person name="Wang Q."/>
            <person name="Hallsworth Pepin K."/>
            <person name="Zhang X."/>
            <person name="Ozersky P."/>
            <person name="Wilson R.K."/>
            <person name="Sternberg P.W."/>
            <person name="Gasser R.B."/>
            <person name="Mitreva M."/>
        </authorList>
    </citation>
    <scope>NUCLEOTIDE SEQUENCE [LARGE SCALE GENOMIC DNA]</scope>
    <source>
        <strain evidence="2">HannoverDv2000</strain>
    </source>
</reference>
<evidence type="ECO:0008006" key="3">
    <source>
        <dbReference type="Google" id="ProtNLM"/>
    </source>
</evidence>
<dbReference type="InterPro" id="IPR009003">
    <property type="entry name" value="Peptidase_S1_PA"/>
</dbReference>
<organism evidence="1 2">
    <name type="scientific">Dictyocaulus viviparus</name>
    <name type="common">Bovine lungworm</name>
    <dbReference type="NCBI Taxonomy" id="29172"/>
    <lineage>
        <taxon>Eukaryota</taxon>
        <taxon>Metazoa</taxon>
        <taxon>Ecdysozoa</taxon>
        <taxon>Nematoda</taxon>
        <taxon>Chromadorea</taxon>
        <taxon>Rhabditida</taxon>
        <taxon>Rhabditina</taxon>
        <taxon>Rhabditomorpha</taxon>
        <taxon>Strongyloidea</taxon>
        <taxon>Metastrongylidae</taxon>
        <taxon>Dictyocaulus</taxon>
    </lineage>
</organism>
<gene>
    <name evidence="1" type="ORF">DICVIV_13722</name>
</gene>
<reference evidence="1 2" key="1">
    <citation type="submission" date="2013-11" db="EMBL/GenBank/DDBJ databases">
        <title>Draft genome of the bovine lungworm Dictyocaulus viviparus.</title>
        <authorList>
            <person name="Mitreva M."/>
        </authorList>
    </citation>
    <scope>NUCLEOTIDE SEQUENCE [LARGE SCALE GENOMIC DNA]</scope>
    <source>
        <strain evidence="1 2">HannoverDv2000</strain>
    </source>
</reference>
<proteinExistence type="predicted"/>
<evidence type="ECO:0000313" key="1">
    <source>
        <dbReference type="EMBL" id="KJH40332.1"/>
    </source>
</evidence>
<evidence type="ECO:0000313" key="2">
    <source>
        <dbReference type="Proteomes" id="UP000053766"/>
    </source>
</evidence>
<accession>A0A0D8X9A0</accession>
<name>A0A0D8X9A0_DICVI</name>
<dbReference type="EMBL" id="KN717353">
    <property type="protein sequence ID" value="KJH40332.1"/>
    <property type="molecule type" value="Genomic_DNA"/>
</dbReference>
<sequence length="96" mass="10646">MPSENEEVPANLIATGFYWNRKQFTTYLDVIIADDPKTAKLQAVNLTLNNTTEYDEVETLDRAPCHGDSGGSLFKADNGKYILLGIHISKCSVPKK</sequence>
<keyword evidence="2" id="KW-1185">Reference proteome</keyword>
<dbReference type="SUPFAM" id="SSF50494">
    <property type="entry name" value="Trypsin-like serine proteases"/>
    <property type="match status" value="1"/>
</dbReference>